<feature type="compositionally biased region" description="Low complexity" evidence="6">
    <location>
        <begin position="29"/>
        <end position="56"/>
    </location>
</feature>
<feature type="signal peptide" evidence="7">
    <location>
        <begin position="1"/>
        <end position="18"/>
    </location>
</feature>
<dbReference type="AlphaFoldDB" id="A0A168LWK7"/>
<proteinExistence type="predicted"/>
<evidence type="ECO:0000256" key="5">
    <source>
        <dbReference type="ARBA" id="ARBA00023277"/>
    </source>
</evidence>
<name>A0A168LWK7_MUCCL</name>
<reference evidence="9 10" key="1">
    <citation type="submission" date="2015-06" db="EMBL/GenBank/DDBJ databases">
        <title>Expansion of signal transduction pathways in fungi by whole-genome duplication.</title>
        <authorList>
            <consortium name="DOE Joint Genome Institute"/>
            <person name="Corrochano L.M."/>
            <person name="Kuo A."/>
            <person name="Marcet-Houben M."/>
            <person name="Polaino S."/>
            <person name="Salamov A."/>
            <person name="Villalobos J.M."/>
            <person name="Alvarez M.I."/>
            <person name="Avalos J."/>
            <person name="Benito E.P."/>
            <person name="Benoit I."/>
            <person name="Burger G."/>
            <person name="Camino L.P."/>
            <person name="Canovas D."/>
            <person name="Cerda-Olmedo E."/>
            <person name="Cheng J.-F."/>
            <person name="Dominguez A."/>
            <person name="Elias M."/>
            <person name="Eslava A.P."/>
            <person name="Glaser F."/>
            <person name="Grimwood J."/>
            <person name="Gutierrez G."/>
            <person name="Heitman J."/>
            <person name="Henrissat B."/>
            <person name="Iturriaga E.A."/>
            <person name="Lang B.F."/>
            <person name="Lavin J.L."/>
            <person name="Lee S."/>
            <person name="Li W."/>
            <person name="Lindquist E."/>
            <person name="Lopez-Garcia S."/>
            <person name="Luque E.M."/>
            <person name="Marcos A.T."/>
            <person name="Martin J."/>
            <person name="Mccluskey K."/>
            <person name="Medina H.R."/>
            <person name="Miralles-Duran A."/>
            <person name="Miyazaki A."/>
            <person name="Munoz-Torres E."/>
            <person name="Oguiza J.A."/>
            <person name="Ohm R."/>
            <person name="Olmedo M."/>
            <person name="Orejas M."/>
            <person name="Ortiz-Castellanos L."/>
            <person name="Pisabarro A.G."/>
            <person name="Rodriguez-Romero J."/>
            <person name="Ruiz-Herrera J."/>
            <person name="Ruiz-Vazquez R."/>
            <person name="Sanz C."/>
            <person name="Schackwitz W."/>
            <person name="Schmutz J."/>
            <person name="Shahriari M."/>
            <person name="Shelest E."/>
            <person name="Silva-Franco F."/>
            <person name="Soanes D."/>
            <person name="Syed K."/>
            <person name="Tagua V.G."/>
            <person name="Talbot N.J."/>
            <person name="Thon M."/>
            <person name="De Vries R.P."/>
            <person name="Wiebenga A."/>
            <person name="Yadav J.S."/>
            <person name="Braun E.L."/>
            <person name="Baker S."/>
            <person name="Garre V."/>
            <person name="Horwitz B."/>
            <person name="Torres-Martinez S."/>
            <person name="Idnurm A."/>
            <person name="Herrera-Estrella A."/>
            <person name="Gabaldon T."/>
            <person name="Grigoriev I.V."/>
        </authorList>
    </citation>
    <scope>NUCLEOTIDE SEQUENCE [LARGE SCALE GENOMIC DNA]</scope>
    <source>
        <strain evidence="9 10">CBS 277.49</strain>
    </source>
</reference>
<dbReference type="SUPFAM" id="SSF88713">
    <property type="entry name" value="Glycoside hydrolase/deacetylase"/>
    <property type="match status" value="1"/>
</dbReference>
<dbReference type="GO" id="GO:0016810">
    <property type="term" value="F:hydrolase activity, acting on carbon-nitrogen (but not peptide) bonds"/>
    <property type="evidence" value="ECO:0007669"/>
    <property type="project" value="InterPro"/>
</dbReference>
<dbReference type="PROSITE" id="PS51677">
    <property type="entry name" value="NODB"/>
    <property type="match status" value="1"/>
</dbReference>
<keyword evidence="10" id="KW-1185">Reference proteome</keyword>
<evidence type="ECO:0000313" key="9">
    <source>
        <dbReference type="EMBL" id="OAD04044.1"/>
    </source>
</evidence>
<dbReference type="Proteomes" id="UP000077051">
    <property type="component" value="Unassembled WGS sequence"/>
</dbReference>
<protein>
    <submittedName>
        <fullName evidence="9">Chitin deacetylase</fullName>
    </submittedName>
</protein>
<accession>A0A168LWK7</accession>
<dbReference type="InterPro" id="IPR011330">
    <property type="entry name" value="Glyco_hydro/deAcase_b/a-brl"/>
</dbReference>
<evidence type="ECO:0000256" key="3">
    <source>
        <dbReference type="ARBA" id="ARBA00022729"/>
    </source>
</evidence>
<feature type="domain" description="NodB homology" evidence="8">
    <location>
        <begin position="89"/>
        <end position="285"/>
    </location>
</feature>
<keyword evidence="5" id="KW-0119">Carbohydrate metabolism</keyword>
<evidence type="ECO:0000259" key="8">
    <source>
        <dbReference type="PROSITE" id="PS51677"/>
    </source>
</evidence>
<keyword evidence="4" id="KW-0378">Hydrolase</keyword>
<keyword evidence="3 7" id="KW-0732">Signal</keyword>
<dbReference type="PANTHER" id="PTHR46471:SF6">
    <property type="entry name" value="GLYCOSYL HYDROLASE"/>
    <property type="match status" value="1"/>
</dbReference>
<keyword evidence="2" id="KW-0479">Metal-binding</keyword>
<gene>
    <name evidence="9" type="ORF">MUCCIDRAFT_156314</name>
</gene>
<evidence type="ECO:0000256" key="1">
    <source>
        <dbReference type="ARBA" id="ARBA00001941"/>
    </source>
</evidence>
<dbReference type="OrthoDB" id="2125469at2759"/>
<evidence type="ECO:0000256" key="2">
    <source>
        <dbReference type="ARBA" id="ARBA00022723"/>
    </source>
</evidence>
<evidence type="ECO:0000256" key="4">
    <source>
        <dbReference type="ARBA" id="ARBA00022801"/>
    </source>
</evidence>
<comment type="cofactor">
    <cofactor evidence="1">
        <name>Co(2+)</name>
        <dbReference type="ChEBI" id="CHEBI:48828"/>
    </cofactor>
</comment>
<dbReference type="Gene3D" id="3.20.20.370">
    <property type="entry name" value="Glycoside hydrolase/deacetylase"/>
    <property type="match status" value="1"/>
</dbReference>
<dbReference type="EMBL" id="AMYB01000004">
    <property type="protein sequence ID" value="OAD04044.1"/>
    <property type="molecule type" value="Genomic_DNA"/>
</dbReference>
<feature type="region of interest" description="Disordered" evidence="6">
    <location>
        <begin position="23"/>
        <end position="56"/>
    </location>
</feature>
<feature type="chain" id="PRO_5007898823" evidence="7">
    <location>
        <begin position="19"/>
        <end position="298"/>
    </location>
</feature>
<organism evidence="9 10">
    <name type="scientific">Mucor lusitanicus CBS 277.49</name>
    <dbReference type="NCBI Taxonomy" id="747725"/>
    <lineage>
        <taxon>Eukaryota</taxon>
        <taxon>Fungi</taxon>
        <taxon>Fungi incertae sedis</taxon>
        <taxon>Mucoromycota</taxon>
        <taxon>Mucoromycotina</taxon>
        <taxon>Mucoromycetes</taxon>
        <taxon>Mucorales</taxon>
        <taxon>Mucorineae</taxon>
        <taxon>Mucoraceae</taxon>
        <taxon>Mucor</taxon>
    </lineage>
</organism>
<dbReference type="VEuPathDB" id="FungiDB:MUCCIDRAFT_156314"/>
<dbReference type="GO" id="GO:0005975">
    <property type="term" value="P:carbohydrate metabolic process"/>
    <property type="evidence" value="ECO:0007669"/>
    <property type="project" value="InterPro"/>
</dbReference>
<dbReference type="InterPro" id="IPR002509">
    <property type="entry name" value="NODB_dom"/>
</dbReference>
<sequence>MRLSLLASLLMASTAVMAMPYNKRDESASRSSTTSMSKKPTSTTAGAAQATTTTGARSSAAAASSVGPVDAPTGANVQDGVYVSCNKPGVFALTFDDGPYEFSWDLAKSLNEQGIAATFFINGKNWVDVLTDSVTTSDGKKTYLEVVKHYKDMGHEIASHTYEHKELAGLSDSEIEYQMNTQSDVIYKAIGMRPAIMRPPAGSYDQNTLKVLRKLGYSVVNWDVDTRDWATHNLNDEEQAYKTMDKDTPSTLGHITLEHEVYDQTVNSLVPWAIKYVKSKNYKFVTMSECLGVTDYYQ</sequence>
<dbReference type="STRING" id="747725.A0A168LWK7"/>
<evidence type="ECO:0000313" key="10">
    <source>
        <dbReference type="Proteomes" id="UP000077051"/>
    </source>
</evidence>
<comment type="caution">
    <text evidence="9">The sequence shown here is derived from an EMBL/GenBank/DDBJ whole genome shotgun (WGS) entry which is preliminary data.</text>
</comment>
<evidence type="ECO:0000256" key="7">
    <source>
        <dbReference type="SAM" id="SignalP"/>
    </source>
</evidence>
<dbReference type="Pfam" id="PF01522">
    <property type="entry name" value="Polysacc_deac_1"/>
    <property type="match status" value="1"/>
</dbReference>
<dbReference type="GO" id="GO:0046872">
    <property type="term" value="F:metal ion binding"/>
    <property type="evidence" value="ECO:0007669"/>
    <property type="project" value="UniProtKB-KW"/>
</dbReference>
<dbReference type="PANTHER" id="PTHR46471">
    <property type="entry name" value="CHITIN DEACETYLASE"/>
    <property type="match status" value="1"/>
</dbReference>
<evidence type="ECO:0000256" key="6">
    <source>
        <dbReference type="SAM" id="MobiDB-lite"/>
    </source>
</evidence>